<evidence type="ECO:0000256" key="1">
    <source>
        <dbReference type="SAM" id="MobiDB-lite"/>
    </source>
</evidence>
<proteinExistence type="predicted"/>
<evidence type="ECO:0000313" key="2">
    <source>
        <dbReference type="EMBL" id="EGZ27475.1"/>
    </source>
</evidence>
<gene>
    <name evidence="2" type="ORF">PHYSODRAFT_293357</name>
</gene>
<keyword evidence="3" id="KW-1185">Reference proteome</keyword>
<dbReference type="RefSeq" id="XP_009514750.1">
    <property type="nucleotide sequence ID" value="XM_009516455.1"/>
</dbReference>
<dbReference type="EMBL" id="JH159151">
    <property type="protein sequence ID" value="EGZ27475.1"/>
    <property type="molecule type" value="Genomic_DNA"/>
</dbReference>
<dbReference type="InParanoid" id="G4YI92"/>
<dbReference type="KEGG" id="psoj:PHYSODRAFT_293357"/>
<dbReference type="Proteomes" id="UP000002640">
    <property type="component" value="Unassembled WGS sequence"/>
</dbReference>
<evidence type="ECO:0000313" key="3">
    <source>
        <dbReference type="Proteomes" id="UP000002640"/>
    </source>
</evidence>
<name>G4YI92_PHYSP</name>
<dbReference type="AlphaFoldDB" id="G4YI92"/>
<organism evidence="2 3">
    <name type="scientific">Phytophthora sojae (strain P6497)</name>
    <name type="common">Soybean stem and root rot agent</name>
    <name type="synonym">Phytophthora megasperma f. sp. glycines</name>
    <dbReference type="NCBI Taxonomy" id="1094619"/>
    <lineage>
        <taxon>Eukaryota</taxon>
        <taxon>Sar</taxon>
        <taxon>Stramenopiles</taxon>
        <taxon>Oomycota</taxon>
        <taxon>Peronosporomycetes</taxon>
        <taxon>Peronosporales</taxon>
        <taxon>Peronosporaceae</taxon>
        <taxon>Phytophthora</taxon>
    </lineage>
</organism>
<dbReference type="GeneID" id="20640973"/>
<sequence length="114" mass="12616">MPPPTSTGGMEYTGADDVTMATASPSRDDVHEERLSLRVTNASTLPAAPRYSGSTMKVRRAFMRAFQTYVHALSAFDTSYGKPFVMPVSGCIEDRTCRLICMYELRNDPNLVTE</sequence>
<reference evidence="2 3" key="1">
    <citation type="journal article" date="2006" name="Science">
        <title>Phytophthora genome sequences uncover evolutionary origins and mechanisms of pathogenesis.</title>
        <authorList>
            <person name="Tyler B.M."/>
            <person name="Tripathy S."/>
            <person name="Zhang X."/>
            <person name="Dehal P."/>
            <person name="Jiang R.H."/>
            <person name="Aerts A."/>
            <person name="Arredondo F.D."/>
            <person name="Baxter L."/>
            <person name="Bensasson D."/>
            <person name="Beynon J.L."/>
            <person name="Chapman J."/>
            <person name="Damasceno C.M."/>
            <person name="Dorrance A.E."/>
            <person name="Dou D."/>
            <person name="Dickerman A.W."/>
            <person name="Dubchak I.L."/>
            <person name="Garbelotto M."/>
            <person name="Gijzen M."/>
            <person name="Gordon S.G."/>
            <person name="Govers F."/>
            <person name="Grunwald N.J."/>
            <person name="Huang W."/>
            <person name="Ivors K.L."/>
            <person name="Jones R.W."/>
            <person name="Kamoun S."/>
            <person name="Krampis K."/>
            <person name="Lamour K.H."/>
            <person name="Lee M.K."/>
            <person name="McDonald W.H."/>
            <person name="Medina M."/>
            <person name="Meijer H.J."/>
            <person name="Nordberg E.K."/>
            <person name="Maclean D.J."/>
            <person name="Ospina-Giraldo M.D."/>
            <person name="Morris P.F."/>
            <person name="Phuntumart V."/>
            <person name="Putnam N.H."/>
            <person name="Rash S."/>
            <person name="Rose J.K."/>
            <person name="Sakihama Y."/>
            <person name="Salamov A.A."/>
            <person name="Savidor A."/>
            <person name="Scheuring C.F."/>
            <person name="Smith B.M."/>
            <person name="Sobral B.W."/>
            <person name="Terry A."/>
            <person name="Torto-Alalibo T.A."/>
            <person name="Win J."/>
            <person name="Xu Z."/>
            <person name="Zhang H."/>
            <person name="Grigoriev I.V."/>
            <person name="Rokhsar D.S."/>
            <person name="Boore J.L."/>
        </authorList>
    </citation>
    <scope>NUCLEOTIDE SEQUENCE [LARGE SCALE GENOMIC DNA]</scope>
    <source>
        <strain evidence="2 3">P6497</strain>
    </source>
</reference>
<protein>
    <submittedName>
        <fullName evidence="2">Uncharacterized protein</fullName>
    </submittedName>
</protein>
<feature type="region of interest" description="Disordered" evidence="1">
    <location>
        <begin position="1"/>
        <end position="33"/>
    </location>
</feature>
<accession>G4YI92</accession>